<dbReference type="VEuPathDB" id="FungiDB:PC9H_009806"/>
<dbReference type="Proteomes" id="UP000623687">
    <property type="component" value="Unassembled WGS sequence"/>
</dbReference>
<comment type="caution">
    <text evidence="2">The sequence shown here is derived from an EMBL/GenBank/DDBJ whole genome shotgun (WGS) entry which is preliminary data.</text>
</comment>
<feature type="compositionally biased region" description="Low complexity" evidence="1">
    <location>
        <begin position="259"/>
        <end position="284"/>
    </location>
</feature>
<reference evidence="2" key="1">
    <citation type="submission" date="2019-07" db="EMBL/GenBank/DDBJ databases">
        <authorList>
            <person name="Palmer J.M."/>
        </authorList>
    </citation>
    <scope>NUCLEOTIDE SEQUENCE</scope>
    <source>
        <strain evidence="2">PC9</strain>
    </source>
</reference>
<dbReference type="OrthoDB" id="40334at2759"/>
<accession>A0A8H6ZML2</accession>
<feature type="compositionally biased region" description="Polar residues" evidence="1">
    <location>
        <begin position="691"/>
        <end position="704"/>
    </location>
</feature>
<dbReference type="CDD" id="cd02970">
    <property type="entry name" value="PRX_like2"/>
    <property type="match status" value="1"/>
</dbReference>
<feature type="region of interest" description="Disordered" evidence="1">
    <location>
        <begin position="690"/>
        <end position="731"/>
    </location>
</feature>
<dbReference type="GeneID" id="59379618"/>
<dbReference type="EMBL" id="JACETU010000007">
    <property type="protein sequence ID" value="KAF7424499.1"/>
    <property type="molecule type" value="Genomic_DNA"/>
</dbReference>
<keyword evidence="4" id="KW-1185">Reference proteome</keyword>
<evidence type="ECO:0000313" key="2">
    <source>
        <dbReference type="EMBL" id="KAF7424493.1"/>
    </source>
</evidence>
<dbReference type="SUPFAM" id="SSF52833">
    <property type="entry name" value="Thioredoxin-like"/>
    <property type="match status" value="1"/>
</dbReference>
<proteinExistence type="predicted"/>
<organism evidence="2 4">
    <name type="scientific">Pleurotus ostreatus</name>
    <name type="common">Oyster mushroom</name>
    <name type="synonym">White-rot fungus</name>
    <dbReference type="NCBI Taxonomy" id="5322"/>
    <lineage>
        <taxon>Eukaryota</taxon>
        <taxon>Fungi</taxon>
        <taxon>Dikarya</taxon>
        <taxon>Basidiomycota</taxon>
        <taxon>Agaricomycotina</taxon>
        <taxon>Agaricomycetes</taxon>
        <taxon>Agaricomycetidae</taxon>
        <taxon>Agaricales</taxon>
        <taxon>Pleurotineae</taxon>
        <taxon>Pleurotaceae</taxon>
        <taxon>Pleurotus</taxon>
    </lineage>
</organism>
<feature type="region of interest" description="Disordered" evidence="1">
    <location>
        <begin position="1"/>
        <end position="55"/>
    </location>
</feature>
<gene>
    <name evidence="2" type="ORF">PC9H_009800</name>
    <name evidence="3" type="ORF">PC9H_009806</name>
</gene>
<dbReference type="InterPro" id="IPR036249">
    <property type="entry name" value="Thioredoxin-like_sf"/>
</dbReference>
<sequence length="731" mass="78989">MSSALSTPRQPRIKRKPAPSIDLNERYPAPDPCDPFAPLSVLRSKSSGTPLQCNSQDSFHPPVLGIYSTAEHFGARPLNATPAREGHYRTRSQSVTAFHTASSSPYDFWHQQSFILEPDILPATPQPPSLVQDDSSGTESELEYLPVHYRGRISQFIAPRRQTDRPQTADTVPTRLTKVPSLSPLNQPPSPTKRQLKANSTLLFSSKRRPRTAESSASSEADFFYNKPNPPSVRENKRRTSFSPLVNVIVPPSASSSYVHVSSPSESSTSYDPPSSSTSGYSVPLASDSPVSTTERHGNAAEWALPSSAQLERAGALSVVAQSGVRVPFSSIFAAQRTIVIFIRHFWCPNCQDYISQLNRSVDPDLLAISGMRLVIIGNGAPSMIAKYKQMLNISNSFEVFSDPSSKVYDALRMGVVEKGTKRERRRGEPTEYAKRGAVGGFAAVVFRALKVGLPLWEKGGDTNRLGGEFVLGPGNTCTYAHRMQSTRGHVPVINILETLGVSVPAQETYVPELDVAPTSCLGSPKEIAMARASMDVRPSTATVSRPSMSSSFSHSINRRSLPPRPVESINAAVAFPDAAPCGGAVYQSTIESPVVDIRREELHDAVVVAEALEPFKDKDLPDDPRSAVEVADVQPEAEANGDAKLECMDGELSADTEQEKCSTGHVEVLQNGTQAVVESVARACQPFVGSETSLPDINPQIPSASGDDGAPEVPPKDEELLQPTILGRAV</sequence>
<dbReference type="Gene3D" id="3.40.30.10">
    <property type="entry name" value="Glutaredoxin"/>
    <property type="match status" value="1"/>
</dbReference>
<dbReference type="Pfam" id="PF13911">
    <property type="entry name" value="AhpC-TSA_2"/>
    <property type="match status" value="1"/>
</dbReference>
<evidence type="ECO:0000256" key="1">
    <source>
        <dbReference type="SAM" id="MobiDB-lite"/>
    </source>
</evidence>
<feature type="compositionally biased region" description="Low complexity" evidence="1">
    <location>
        <begin position="545"/>
        <end position="561"/>
    </location>
</feature>
<evidence type="ECO:0000313" key="4">
    <source>
        <dbReference type="Proteomes" id="UP000623687"/>
    </source>
</evidence>
<feature type="region of interest" description="Disordered" evidence="1">
    <location>
        <begin position="259"/>
        <end position="299"/>
    </location>
</feature>
<feature type="compositionally biased region" description="Polar residues" evidence="1">
    <location>
        <begin position="43"/>
        <end position="55"/>
    </location>
</feature>
<dbReference type="PANTHER" id="PTHR28630">
    <property type="match status" value="1"/>
</dbReference>
<feature type="region of interest" description="Disordered" evidence="1">
    <location>
        <begin position="539"/>
        <end position="561"/>
    </location>
</feature>
<dbReference type="EMBL" id="JACETU010000007">
    <property type="protein sequence ID" value="KAF7424493.1"/>
    <property type="molecule type" value="Genomic_DNA"/>
</dbReference>
<dbReference type="PANTHER" id="PTHR28630:SF3">
    <property type="entry name" value="PEROXIREDOXIN-LIKE 2C"/>
    <property type="match status" value="1"/>
</dbReference>
<name>A0A8H6ZML2_PLEOS</name>
<protein>
    <submittedName>
        <fullName evidence="2">Uncharacterized protein</fullName>
    </submittedName>
</protein>
<dbReference type="RefSeq" id="XP_036628687.1">
    <property type="nucleotide sequence ID" value="XM_036779298.1"/>
</dbReference>
<dbReference type="VEuPathDB" id="FungiDB:PC9H_009800"/>
<dbReference type="AlphaFoldDB" id="A0A8H6ZML2"/>
<evidence type="ECO:0000313" key="3">
    <source>
        <dbReference type="EMBL" id="KAF7424499.1"/>
    </source>
</evidence>
<dbReference type="InterPro" id="IPR032801">
    <property type="entry name" value="PXL2A/B/C"/>
</dbReference>
<feature type="region of interest" description="Disordered" evidence="1">
    <location>
        <begin position="155"/>
        <end position="239"/>
    </location>
</feature>